<dbReference type="EMBL" id="AMQM01007952">
    <property type="status" value="NOT_ANNOTATED_CDS"/>
    <property type="molecule type" value="Genomic_DNA"/>
</dbReference>
<dbReference type="CTD" id="20213042"/>
<dbReference type="OrthoDB" id="62at2759"/>
<gene>
    <name evidence="4" type="primary">20213042</name>
    <name evidence="3" type="ORF">HELRODRAFT_194499</name>
</gene>
<proteinExistence type="inferred from homology"/>
<reference evidence="3 5" key="2">
    <citation type="journal article" date="2013" name="Nature">
        <title>Insights into bilaterian evolution from three spiralian genomes.</title>
        <authorList>
            <person name="Simakov O."/>
            <person name="Marletaz F."/>
            <person name="Cho S.J."/>
            <person name="Edsinger-Gonzales E."/>
            <person name="Havlak P."/>
            <person name="Hellsten U."/>
            <person name="Kuo D.H."/>
            <person name="Larsson T."/>
            <person name="Lv J."/>
            <person name="Arendt D."/>
            <person name="Savage R."/>
            <person name="Osoegawa K."/>
            <person name="de Jong P."/>
            <person name="Grimwood J."/>
            <person name="Chapman J.A."/>
            <person name="Shapiro H."/>
            <person name="Aerts A."/>
            <person name="Otillar R.P."/>
            <person name="Terry A.Y."/>
            <person name="Boore J.L."/>
            <person name="Grigoriev I.V."/>
            <person name="Lindberg D.R."/>
            <person name="Seaver E.C."/>
            <person name="Weisblat D.A."/>
            <person name="Putnam N.H."/>
            <person name="Rokhsar D.S."/>
        </authorList>
    </citation>
    <scope>NUCLEOTIDE SEQUENCE</scope>
</reference>
<comment type="similarity">
    <text evidence="1">Belongs to the GID4/VID24 family.</text>
</comment>
<dbReference type="InterPro" id="IPR016576">
    <property type="entry name" value="Ribosomal_mL63"/>
</dbReference>
<keyword evidence="5" id="KW-1185">Reference proteome</keyword>
<dbReference type="InParanoid" id="T1FW46"/>
<dbReference type="EnsemblMetazoa" id="HelroT194499">
    <property type="protein sequence ID" value="HelroP194499"/>
    <property type="gene ID" value="HelroG194499"/>
</dbReference>
<reference evidence="5" key="1">
    <citation type="submission" date="2012-12" db="EMBL/GenBank/DDBJ databases">
        <authorList>
            <person name="Hellsten U."/>
            <person name="Grimwood J."/>
            <person name="Chapman J.A."/>
            <person name="Shapiro H."/>
            <person name="Aerts A."/>
            <person name="Otillar R.P."/>
            <person name="Terry A.Y."/>
            <person name="Boore J.L."/>
            <person name="Simakov O."/>
            <person name="Marletaz F."/>
            <person name="Cho S.-J."/>
            <person name="Edsinger-Gonzales E."/>
            <person name="Havlak P."/>
            <person name="Kuo D.-H."/>
            <person name="Larsson T."/>
            <person name="Lv J."/>
            <person name="Arendt D."/>
            <person name="Savage R."/>
            <person name="Osoegawa K."/>
            <person name="de Jong P."/>
            <person name="Lindberg D.R."/>
            <person name="Seaver E.C."/>
            <person name="Weisblat D.A."/>
            <person name="Putnam N.H."/>
            <person name="Grigoriev I.V."/>
            <person name="Rokhsar D.S."/>
        </authorList>
    </citation>
    <scope>NUCLEOTIDE SEQUENCE</scope>
</reference>
<evidence type="ECO:0000313" key="3">
    <source>
        <dbReference type="EMBL" id="ESN91867.1"/>
    </source>
</evidence>
<dbReference type="PANTHER" id="PTHR14534">
    <property type="entry name" value="VACUOLAR IMPORT AND DEGRADATION PROTEIN 24"/>
    <property type="match status" value="1"/>
</dbReference>
<dbReference type="KEGG" id="hro:HELRODRAFT_194499"/>
<dbReference type="GO" id="GO:0005761">
    <property type="term" value="C:mitochondrial ribosome"/>
    <property type="evidence" value="ECO:0007669"/>
    <property type="project" value="InterPro"/>
</dbReference>
<dbReference type="HOGENOM" id="CLU_925248_0_0_1"/>
<dbReference type="Pfam" id="PF14978">
    <property type="entry name" value="MRP-63"/>
    <property type="match status" value="1"/>
</dbReference>
<evidence type="ECO:0000256" key="1">
    <source>
        <dbReference type="ARBA" id="ARBA00061469"/>
    </source>
</evidence>
<dbReference type="InterPro" id="IPR018618">
    <property type="entry name" value="GID4/10-like"/>
</dbReference>
<dbReference type="RefSeq" id="XP_009030049.1">
    <property type="nucleotide sequence ID" value="XM_009031801.1"/>
</dbReference>
<evidence type="ECO:0000313" key="4">
    <source>
        <dbReference type="EnsemblMetazoa" id="HelroP194499"/>
    </source>
</evidence>
<feature type="region of interest" description="Disordered" evidence="2">
    <location>
        <begin position="269"/>
        <end position="301"/>
    </location>
</feature>
<dbReference type="STRING" id="6412.T1FW46"/>
<evidence type="ECO:0000256" key="2">
    <source>
        <dbReference type="SAM" id="MobiDB-lite"/>
    </source>
</evidence>
<evidence type="ECO:0000313" key="5">
    <source>
        <dbReference type="Proteomes" id="UP000015101"/>
    </source>
</evidence>
<dbReference type="GeneID" id="20213042"/>
<dbReference type="Proteomes" id="UP000015101">
    <property type="component" value="Unassembled WGS sequence"/>
</dbReference>
<name>T1FW46_HELRO</name>
<dbReference type="Pfam" id="PF09783">
    <property type="entry name" value="Vac_ImportDeg"/>
    <property type="match status" value="1"/>
</dbReference>
<dbReference type="EMBL" id="AMQM01007951">
    <property type="status" value="NOT_ANNOTATED_CDS"/>
    <property type="molecule type" value="Genomic_DNA"/>
</dbReference>
<protein>
    <submittedName>
        <fullName evidence="3 4">Uncharacterized protein</fullName>
    </submittedName>
</protein>
<dbReference type="eggNOG" id="KOG4635">
    <property type="taxonomic scope" value="Eukaryota"/>
</dbReference>
<reference evidence="4" key="3">
    <citation type="submission" date="2015-06" db="UniProtKB">
        <authorList>
            <consortium name="EnsemblMetazoa"/>
        </authorList>
    </citation>
    <scope>IDENTIFICATION</scope>
</reference>
<dbReference type="GO" id="GO:0061630">
    <property type="term" value="F:ubiquitin protein ligase activity"/>
    <property type="evidence" value="ECO:0000318"/>
    <property type="project" value="GO_Central"/>
</dbReference>
<accession>T1FW46</accession>
<dbReference type="EMBL" id="KB097694">
    <property type="protein sequence ID" value="ESN91867.1"/>
    <property type="molecule type" value="Genomic_DNA"/>
</dbReference>
<sequence>MQLTRVLLFYVKRRKIPGRLDLGKHQLVKPVTLDLKKKAVTQLLHEKLNLAYLENPYLNEEEEKHLNEIEYRQELALMEKERDEQIRKKMIKPVTIVEHLVYETSRSNYGKVVSMKEKLDIEPIPPANSKLQGVVEWPLYNGARFEGHQKSKGSSYDVEVILHHVDMENSYLCGYLKIIGLTEDYPILTTFFDGEIISRKYPFLTRKWEADEDVDRKHWSQFSHFAKYSQTFNSDDFDYNQLKNRNHVFMRWKAPECYVFYLRLVANDNDDDEADDDDDEEDDDEEEDEEEVDDGENEVHV</sequence>
<dbReference type="GO" id="GO:0043161">
    <property type="term" value="P:proteasome-mediated ubiquitin-dependent protein catabolic process"/>
    <property type="evidence" value="ECO:0000318"/>
    <property type="project" value="GO_Central"/>
</dbReference>
<organism evidence="4 5">
    <name type="scientific">Helobdella robusta</name>
    <name type="common">Californian leech</name>
    <dbReference type="NCBI Taxonomy" id="6412"/>
    <lineage>
        <taxon>Eukaryota</taxon>
        <taxon>Metazoa</taxon>
        <taxon>Spiralia</taxon>
        <taxon>Lophotrochozoa</taxon>
        <taxon>Annelida</taxon>
        <taxon>Clitellata</taxon>
        <taxon>Hirudinea</taxon>
        <taxon>Rhynchobdellida</taxon>
        <taxon>Glossiphoniidae</taxon>
        <taxon>Helobdella</taxon>
    </lineage>
</organism>
<dbReference type="PANTHER" id="PTHR14534:SF3">
    <property type="entry name" value="GID COMPLEX SUBUNIT 4 HOMOLOG"/>
    <property type="match status" value="1"/>
</dbReference>
<dbReference type="AlphaFoldDB" id="T1FW46"/>